<proteinExistence type="predicted"/>
<name>A0A834IYU8_RHYFE</name>
<organism evidence="1 2">
    <name type="scientific">Rhynchophorus ferrugineus</name>
    <name type="common">Red palm weevil</name>
    <name type="synonym">Curculio ferrugineus</name>
    <dbReference type="NCBI Taxonomy" id="354439"/>
    <lineage>
        <taxon>Eukaryota</taxon>
        <taxon>Metazoa</taxon>
        <taxon>Ecdysozoa</taxon>
        <taxon>Arthropoda</taxon>
        <taxon>Hexapoda</taxon>
        <taxon>Insecta</taxon>
        <taxon>Pterygota</taxon>
        <taxon>Neoptera</taxon>
        <taxon>Endopterygota</taxon>
        <taxon>Coleoptera</taxon>
        <taxon>Polyphaga</taxon>
        <taxon>Cucujiformia</taxon>
        <taxon>Curculionidae</taxon>
        <taxon>Dryophthorinae</taxon>
        <taxon>Rhynchophorus</taxon>
    </lineage>
</organism>
<dbReference type="AlphaFoldDB" id="A0A834IYU8"/>
<comment type="caution">
    <text evidence="1">The sequence shown here is derived from an EMBL/GenBank/DDBJ whole genome shotgun (WGS) entry which is preliminary data.</text>
</comment>
<sequence>MIHNINFRVTEPKERRENESNFIVYQLANRRSKINKLHCNINAKVYVIKDAVHYLCHNSHRVPDFHVGAGVSSFLRIF</sequence>
<gene>
    <name evidence="1" type="ORF">GWI33_004331</name>
</gene>
<reference evidence="1" key="1">
    <citation type="submission" date="2020-08" db="EMBL/GenBank/DDBJ databases">
        <title>Genome sequencing and assembly of the red palm weevil Rhynchophorus ferrugineus.</title>
        <authorList>
            <person name="Dias G.B."/>
            <person name="Bergman C.M."/>
            <person name="Manee M."/>
        </authorList>
    </citation>
    <scope>NUCLEOTIDE SEQUENCE</scope>
    <source>
        <strain evidence="1">AA-2017</strain>
        <tissue evidence="1">Whole larva</tissue>
    </source>
</reference>
<dbReference type="EMBL" id="JAACXV010000022">
    <property type="protein sequence ID" value="KAF7286705.1"/>
    <property type="molecule type" value="Genomic_DNA"/>
</dbReference>
<accession>A0A834IYU8</accession>
<evidence type="ECO:0000313" key="2">
    <source>
        <dbReference type="Proteomes" id="UP000625711"/>
    </source>
</evidence>
<evidence type="ECO:0000313" key="1">
    <source>
        <dbReference type="EMBL" id="KAF7286705.1"/>
    </source>
</evidence>
<keyword evidence="2" id="KW-1185">Reference proteome</keyword>
<dbReference type="Proteomes" id="UP000625711">
    <property type="component" value="Unassembled WGS sequence"/>
</dbReference>
<protein>
    <submittedName>
        <fullName evidence="1">Uncharacterized protein</fullName>
    </submittedName>
</protein>